<dbReference type="PROSITE" id="PS50112">
    <property type="entry name" value="PAS"/>
    <property type="match status" value="1"/>
</dbReference>
<dbReference type="PROSITE" id="PS50883">
    <property type="entry name" value="EAL"/>
    <property type="match status" value="1"/>
</dbReference>
<organism evidence="6 7">
    <name type="scientific">Geomonas terrae</name>
    <dbReference type="NCBI Taxonomy" id="2562681"/>
    <lineage>
        <taxon>Bacteria</taxon>
        <taxon>Pseudomonadati</taxon>
        <taxon>Thermodesulfobacteriota</taxon>
        <taxon>Desulfuromonadia</taxon>
        <taxon>Geobacterales</taxon>
        <taxon>Geobacteraceae</taxon>
        <taxon>Geomonas</taxon>
    </lineage>
</organism>
<protein>
    <submittedName>
        <fullName evidence="6">EAL domain-containing protein</fullName>
    </submittedName>
</protein>
<feature type="domain" description="PAS" evidence="2">
    <location>
        <begin position="29"/>
        <end position="83"/>
    </location>
</feature>
<dbReference type="InterPro" id="IPR000700">
    <property type="entry name" value="PAS-assoc_C"/>
</dbReference>
<dbReference type="Pfam" id="PF13426">
    <property type="entry name" value="PAS_9"/>
    <property type="match status" value="1"/>
</dbReference>
<dbReference type="InterPro" id="IPR000014">
    <property type="entry name" value="PAS"/>
</dbReference>
<dbReference type="AlphaFoldDB" id="A0A4S1CCU1"/>
<dbReference type="FunFam" id="3.20.20.450:FF:000001">
    <property type="entry name" value="Cyclic di-GMP phosphodiesterase yahA"/>
    <property type="match status" value="1"/>
</dbReference>
<dbReference type="CDD" id="cd00130">
    <property type="entry name" value="PAS"/>
    <property type="match status" value="1"/>
</dbReference>
<feature type="domain" description="GGDEF" evidence="5">
    <location>
        <begin position="184"/>
        <end position="317"/>
    </location>
</feature>
<dbReference type="InterPro" id="IPR029787">
    <property type="entry name" value="Nucleotide_cyclase"/>
</dbReference>
<dbReference type="InterPro" id="IPR043128">
    <property type="entry name" value="Rev_trsase/Diguanyl_cyclase"/>
</dbReference>
<gene>
    <name evidence="6" type="ORF">E4633_12790</name>
</gene>
<reference evidence="6 7" key="1">
    <citation type="submission" date="2019-04" db="EMBL/GenBank/DDBJ databases">
        <title>Geobacter oryzae sp. nov., ferric-reducing bacteria isolated from paddy soil.</title>
        <authorList>
            <person name="Xu Z."/>
            <person name="Masuda Y."/>
            <person name="Itoh H."/>
            <person name="Senoo K."/>
        </authorList>
    </citation>
    <scope>NUCLEOTIDE SEQUENCE [LARGE SCALE GENOMIC DNA]</scope>
    <source>
        <strain evidence="6 7">Red111</strain>
    </source>
</reference>
<dbReference type="PANTHER" id="PTHR44757:SF2">
    <property type="entry name" value="BIOFILM ARCHITECTURE MAINTENANCE PROTEIN MBAA"/>
    <property type="match status" value="1"/>
</dbReference>
<evidence type="ECO:0000313" key="7">
    <source>
        <dbReference type="Proteomes" id="UP000306416"/>
    </source>
</evidence>
<accession>A0A4S1CCU1</accession>
<dbReference type="NCBIfam" id="TIGR00254">
    <property type="entry name" value="GGDEF"/>
    <property type="match status" value="1"/>
</dbReference>
<dbReference type="InterPro" id="IPR035919">
    <property type="entry name" value="EAL_sf"/>
</dbReference>
<evidence type="ECO:0000259" key="2">
    <source>
        <dbReference type="PROSITE" id="PS50112"/>
    </source>
</evidence>
<feature type="domain" description="PAC" evidence="3">
    <location>
        <begin position="100"/>
        <end position="152"/>
    </location>
</feature>
<dbReference type="InterPro" id="IPR052155">
    <property type="entry name" value="Biofilm_reg_signaling"/>
</dbReference>
<dbReference type="InterPro" id="IPR000160">
    <property type="entry name" value="GGDEF_dom"/>
</dbReference>
<dbReference type="NCBIfam" id="TIGR00229">
    <property type="entry name" value="sensory_box"/>
    <property type="match status" value="1"/>
</dbReference>
<sequence>MHDAANAEMTCFPPAREQHGTGSPQDQERLTMLKEAIDSLPIGLGITISDTDGRIVYTNNVDAEMHGYAPGELVGKEARIFAPRRDDVVPRISPGSFCLWTRECLNVRKDGVEFPVQLTSRAIKDQSGRCLGVVTACEDLTARKLCEQQLETLAYYDPVTRLPNRSLLMDRLHQALALAERENRELALLFLDLDNFKDLNSSKGHENGDRFLQEVAARLAGSLGESNTLARLGGDEFVIVINSGPDEVGVAAMAARLQDLFTAPFVIDGEELYGSTSIGIALYPDDAVDVESLLRCADAALYQAKSEGKGMFHFFSQEMNERNMRRAALENGMRQGLGRGEFYLHFQPQWDLKSFRLTGAEALLRWQSPEFGLVGPDEFIPIAETSGLIFELGELVLHEACLHAARWCRICPQMKIAVNISGRQFRQPDFLQTVERHIEATGVPPNSLELELTESVIMERAERNIDTLRALKKMGVRLSIDDFGTGYSSLSYLKHFPIDAIKIDRSFIAELTSDSDDAAIAVAIISMARSLKLKVVAEGVETSDQLHFLAGRKCDEAQGFYFATPMPAEEFENYIREFCGRSETVRPPASH</sequence>
<evidence type="ECO:0000259" key="4">
    <source>
        <dbReference type="PROSITE" id="PS50883"/>
    </source>
</evidence>
<evidence type="ECO:0000259" key="5">
    <source>
        <dbReference type="PROSITE" id="PS50887"/>
    </source>
</evidence>
<evidence type="ECO:0000259" key="3">
    <source>
        <dbReference type="PROSITE" id="PS50113"/>
    </source>
</evidence>
<proteinExistence type="predicted"/>
<dbReference type="PROSITE" id="PS50113">
    <property type="entry name" value="PAC"/>
    <property type="match status" value="1"/>
</dbReference>
<name>A0A4S1CCU1_9BACT</name>
<dbReference type="Pfam" id="PF00563">
    <property type="entry name" value="EAL"/>
    <property type="match status" value="1"/>
</dbReference>
<dbReference type="SUPFAM" id="SSF141868">
    <property type="entry name" value="EAL domain-like"/>
    <property type="match status" value="1"/>
</dbReference>
<feature type="region of interest" description="Disordered" evidence="1">
    <location>
        <begin position="1"/>
        <end position="26"/>
    </location>
</feature>
<keyword evidence="7" id="KW-1185">Reference proteome</keyword>
<evidence type="ECO:0000313" key="6">
    <source>
        <dbReference type="EMBL" id="TGU71217.1"/>
    </source>
</evidence>
<dbReference type="PROSITE" id="PS50887">
    <property type="entry name" value="GGDEF"/>
    <property type="match status" value="1"/>
</dbReference>
<dbReference type="SUPFAM" id="SSF55785">
    <property type="entry name" value="PYP-like sensor domain (PAS domain)"/>
    <property type="match status" value="1"/>
</dbReference>
<evidence type="ECO:0000256" key="1">
    <source>
        <dbReference type="SAM" id="MobiDB-lite"/>
    </source>
</evidence>
<dbReference type="Gene3D" id="3.30.70.270">
    <property type="match status" value="1"/>
</dbReference>
<dbReference type="CDD" id="cd01948">
    <property type="entry name" value="EAL"/>
    <property type="match status" value="1"/>
</dbReference>
<dbReference type="Gene3D" id="3.20.20.450">
    <property type="entry name" value="EAL domain"/>
    <property type="match status" value="1"/>
</dbReference>
<dbReference type="SMART" id="SM00267">
    <property type="entry name" value="GGDEF"/>
    <property type="match status" value="1"/>
</dbReference>
<dbReference type="SUPFAM" id="SSF55073">
    <property type="entry name" value="Nucleotide cyclase"/>
    <property type="match status" value="1"/>
</dbReference>
<dbReference type="SMART" id="SM00052">
    <property type="entry name" value="EAL"/>
    <property type="match status" value="1"/>
</dbReference>
<dbReference type="Pfam" id="PF00990">
    <property type="entry name" value="GGDEF"/>
    <property type="match status" value="1"/>
</dbReference>
<dbReference type="EMBL" id="SRSC01000003">
    <property type="protein sequence ID" value="TGU71217.1"/>
    <property type="molecule type" value="Genomic_DNA"/>
</dbReference>
<dbReference type="Proteomes" id="UP000306416">
    <property type="component" value="Unassembled WGS sequence"/>
</dbReference>
<dbReference type="PANTHER" id="PTHR44757">
    <property type="entry name" value="DIGUANYLATE CYCLASE DGCP"/>
    <property type="match status" value="1"/>
</dbReference>
<dbReference type="InterPro" id="IPR035965">
    <property type="entry name" value="PAS-like_dom_sf"/>
</dbReference>
<dbReference type="Gene3D" id="3.30.450.20">
    <property type="entry name" value="PAS domain"/>
    <property type="match status" value="1"/>
</dbReference>
<dbReference type="CDD" id="cd01949">
    <property type="entry name" value="GGDEF"/>
    <property type="match status" value="1"/>
</dbReference>
<dbReference type="InterPro" id="IPR001633">
    <property type="entry name" value="EAL_dom"/>
</dbReference>
<comment type="caution">
    <text evidence="6">The sequence shown here is derived from an EMBL/GenBank/DDBJ whole genome shotgun (WGS) entry which is preliminary data.</text>
</comment>
<feature type="domain" description="EAL" evidence="4">
    <location>
        <begin position="326"/>
        <end position="579"/>
    </location>
</feature>
<dbReference type="RefSeq" id="WP_135870655.1">
    <property type="nucleotide sequence ID" value="NZ_SRSC01000003.1"/>
</dbReference>